<dbReference type="InterPro" id="IPR049326">
    <property type="entry name" value="Rhodopsin_dom_fungi"/>
</dbReference>
<gene>
    <name evidence="9" type="ORF">PG999_001564</name>
</gene>
<protein>
    <recommendedName>
        <fullName evidence="8">Rhodopsin domain-containing protein</fullName>
    </recommendedName>
</protein>
<dbReference type="InterPro" id="IPR052337">
    <property type="entry name" value="SAT4-like"/>
</dbReference>
<dbReference type="AlphaFoldDB" id="A0AAW0R5X5"/>
<evidence type="ECO:0000256" key="4">
    <source>
        <dbReference type="ARBA" id="ARBA00023136"/>
    </source>
</evidence>
<comment type="similarity">
    <text evidence="5">Belongs to the SAT4 family.</text>
</comment>
<keyword evidence="10" id="KW-1185">Reference proteome</keyword>
<evidence type="ECO:0000256" key="2">
    <source>
        <dbReference type="ARBA" id="ARBA00022692"/>
    </source>
</evidence>
<feature type="compositionally biased region" description="Basic residues" evidence="6">
    <location>
        <begin position="462"/>
        <end position="472"/>
    </location>
</feature>
<evidence type="ECO:0000259" key="8">
    <source>
        <dbReference type="Pfam" id="PF20684"/>
    </source>
</evidence>
<feature type="transmembrane region" description="Helical" evidence="7">
    <location>
        <begin position="272"/>
        <end position="293"/>
    </location>
</feature>
<feature type="region of interest" description="Disordered" evidence="6">
    <location>
        <begin position="507"/>
        <end position="535"/>
    </location>
</feature>
<evidence type="ECO:0000313" key="9">
    <source>
        <dbReference type="EMBL" id="KAK8129184.1"/>
    </source>
</evidence>
<feature type="transmembrane region" description="Helical" evidence="7">
    <location>
        <begin position="158"/>
        <end position="180"/>
    </location>
</feature>
<feature type="region of interest" description="Disordered" evidence="6">
    <location>
        <begin position="457"/>
        <end position="489"/>
    </location>
</feature>
<feature type="compositionally biased region" description="Polar residues" evidence="6">
    <location>
        <begin position="479"/>
        <end position="488"/>
    </location>
</feature>
<evidence type="ECO:0000313" key="10">
    <source>
        <dbReference type="Proteomes" id="UP001392437"/>
    </source>
</evidence>
<proteinExistence type="inferred from homology"/>
<keyword evidence="4 7" id="KW-0472">Membrane</keyword>
<sequence>MLSRNLSHRYRFTFASFFVNLTSFTIFAIFFLYYKPIIQTSRTPVLITSNTSDIFEEWPGHDVVITNRNATSLISNCKLSGDAAPARWNVLSAYHNKKERTKKKKRQKSAKKRREKRKGRREEEKQAGKQTSDAFPPPSVTATWPRPNYVDPPTRGPALLITELTTLSLALVCLALRLWVRVRQLHKAWWDDWVMVVAGVCCAGTTVDVILATQLFGWDRHVWDVPFWMLVQGRKVSAAGQAFFVFASGLGKLSILLSYLRIALRGTLFLRLTWAAIAANVLIMAVFFILLWVQCSPPSSYWNLLRTEQDCISEVPGLMSQTILTVLLDLAVYVLPMPTLYRLSLPVRQRVGLMVLFGLGGVVVVAGCMRTYWVHHVELETYDVTWEGWELWIWAAVEANLGVLCGCAPILRSLVSDGGEKYLQRTTQAPKDDFSGWSAHTTNTTANNGGGVGMLLGWSGGKTKKKQNRRGRGTAGADKSTTMGSATSGMVGGKPYFELVRMEAGTARNSAAPSDRIGSQRHLYEPQDDDTSQESLHLPRQVPDEEAGASPDYPQFARYSGSLQHVYEYEVVGPSSPRVDRRSEAWPLGPFSFERRASWQM</sequence>
<dbReference type="Proteomes" id="UP001392437">
    <property type="component" value="Unassembled WGS sequence"/>
</dbReference>
<feature type="transmembrane region" description="Helical" evidence="7">
    <location>
        <begin position="192"/>
        <end position="218"/>
    </location>
</feature>
<feature type="domain" description="Rhodopsin" evidence="8">
    <location>
        <begin position="176"/>
        <end position="416"/>
    </location>
</feature>
<keyword evidence="3 7" id="KW-1133">Transmembrane helix</keyword>
<feature type="transmembrane region" description="Helical" evidence="7">
    <location>
        <begin position="238"/>
        <end position="260"/>
    </location>
</feature>
<evidence type="ECO:0000256" key="3">
    <source>
        <dbReference type="ARBA" id="ARBA00022989"/>
    </source>
</evidence>
<keyword evidence="2 7" id="KW-0812">Transmembrane</keyword>
<feature type="transmembrane region" description="Helical" evidence="7">
    <location>
        <begin position="323"/>
        <end position="341"/>
    </location>
</feature>
<evidence type="ECO:0000256" key="1">
    <source>
        <dbReference type="ARBA" id="ARBA00004141"/>
    </source>
</evidence>
<dbReference type="EMBL" id="JAQQWP010000002">
    <property type="protein sequence ID" value="KAK8129184.1"/>
    <property type="molecule type" value="Genomic_DNA"/>
</dbReference>
<feature type="transmembrane region" description="Helical" evidence="7">
    <location>
        <begin position="393"/>
        <end position="415"/>
    </location>
</feature>
<name>A0AAW0R5X5_9PEZI</name>
<feature type="transmembrane region" description="Helical" evidence="7">
    <location>
        <begin position="353"/>
        <end position="373"/>
    </location>
</feature>
<feature type="compositionally biased region" description="Basic residues" evidence="6">
    <location>
        <begin position="97"/>
        <end position="119"/>
    </location>
</feature>
<feature type="region of interest" description="Disordered" evidence="6">
    <location>
        <begin position="97"/>
        <end position="148"/>
    </location>
</feature>
<evidence type="ECO:0000256" key="7">
    <source>
        <dbReference type="SAM" id="Phobius"/>
    </source>
</evidence>
<evidence type="ECO:0000256" key="6">
    <source>
        <dbReference type="SAM" id="MobiDB-lite"/>
    </source>
</evidence>
<dbReference type="PANTHER" id="PTHR33048">
    <property type="entry name" value="PTH11-LIKE INTEGRAL MEMBRANE PROTEIN (AFU_ORTHOLOGUE AFUA_5G11245)"/>
    <property type="match status" value="1"/>
</dbReference>
<comment type="caution">
    <text evidence="9">The sequence shown here is derived from an EMBL/GenBank/DDBJ whole genome shotgun (WGS) entry which is preliminary data.</text>
</comment>
<dbReference type="PANTHER" id="PTHR33048:SF129">
    <property type="entry name" value="INTEGRAL MEMBRANE PROTEIN-RELATED"/>
    <property type="match status" value="1"/>
</dbReference>
<accession>A0AAW0R5X5</accession>
<feature type="transmembrane region" description="Helical" evidence="7">
    <location>
        <begin position="12"/>
        <end position="34"/>
    </location>
</feature>
<dbReference type="Pfam" id="PF20684">
    <property type="entry name" value="Fung_rhodopsin"/>
    <property type="match status" value="1"/>
</dbReference>
<evidence type="ECO:0000256" key="5">
    <source>
        <dbReference type="ARBA" id="ARBA00038359"/>
    </source>
</evidence>
<organism evidence="9 10">
    <name type="scientific">Apiospora kogelbergensis</name>
    <dbReference type="NCBI Taxonomy" id="1337665"/>
    <lineage>
        <taxon>Eukaryota</taxon>
        <taxon>Fungi</taxon>
        <taxon>Dikarya</taxon>
        <taxon>Ascomycota</taxon>
        <taxon>Pezizomycotina</taxon>
        <taxon>Sordariomycetes</taxon>
        <taxon>Xylariomycetidae</taxon>
        <taxon>Amphisphaeriales</taxon>
        <taxon>Apiosporaceae</taxon>
        <taxon>Apiospora</taxon>
    </lineage>
</organism>
<dbReference type="GO" id="GO:0016020">
    <property type="term" value="C:membrane"/>
    <property type="evidence" value="ECO:0007669"/>
    <property type="project" value="UniProtKB-SubCell"/>
</dbReference>
<reference evidence="9 10" key="1">
    <citation type="submission" date="2023-01" db="EMBL/GenBank/DDBJ databases">
        <title>Analysis of 21 Apiospora genomes using comparative genomics revels a genus with tremendous synthesis potential of carbohydrate active enzymes and secondary metabolites.</title>
        <authorList>
            <person name="Sorensen T."/>
        </authorList>
    </citation>
    <scope>NUCLEOTIDE SEQUENCE [LARGE SCALE GENOMIC DNA]</scope>
    <source>
        <strain evidence="9 10">CBS 117206</strain>
    </source>
</reference>
<comment type="subcellular location">
    <subcellularLocation>
        <location evidence="1">Membrane</location>
        <topology evidence="1">Multi-pass membrane protein</topology>
    </subcellularLocation>
</comment>